<keyword evidence="3" id="KW-1185">Reference proteome</keyword>
<comment type="caution">
    <text evidence="2">The sequence shown here is derived from an EMBL/GenBank/DDBJ whole genome shotgun (WGS) entry which is preliminary data.</text>
</comment>
<evidence type="ECO:0000313" key="3">
    <source>
        <dbReference type="Proteomes" id="UP001238163"/>
    </source>
</evidence>
<feature type="region of interest" description="Disordered" evidence="1">
    <location>
        <begin position="479"/>
        <end position="505"/>
    </location>
</feature>
<sequence length="505" mass="56260">MTVKSKPKSKAVVKSTGPVTPGRGDFIFPVRGKFDAASREAESSRHWQGADFLSADAAMAPSIRHIIISRARYEAANNGYCEGILKTLADDVIGTGPRLQLSLCENEEDDIVLEWETRLNRREARWRKWAKAVHLAKTLKMARRSKALDGEVFLMKNNNPRIRSHVKIGIDTFEAEQVGSAFHSTLTDFHSTGVPKEFDGIEYDQHGNPIAYRFWRIHPGSSSVGSVTTADSYMVKAENVIHYANIWRPGQHRGISEIASTLPGFNDLRRFTTAVLAAAEVAAEISFILSSNAPVDDEDVKNPVPLTPGTVIDLCRNAGIALPAGWTASQMKAEQPTSTHSDFVKTKIREAARPLSMAMNVAMGDSSGYNYASGRLDHQTYFRAIRNERADIGEVILDDLLHDFEAIDRVFFPEDYDDSIETEHEWMWDGFDHVDPVKEANAQKIRLASGTTTLADECAKDGKDWSRVLRQVARENRMRIKLGIPTPEQPGSESATTRNEDEDDE</sequence>
<dbReference type="EMBL" id="JAUSVL010000001">
    <property type="protein sequence ID" value="MDQ0291024.1"/>
    <property type="molecule type" value="Genomic_DNA"/>
</dbReference>
<name>A0AAE4AP78_9BACT</name>
<dbReference type="Proteomes" id="UP001238163">
    <property type="component" value="Unassembled WGS sequence"/>
</dbReference>
<evidence type="ECO:0000256" key="1">
    <source>
        <dbReference type="SAM" id="MobiDB-lite"/>
    </source>
</evidence>
<evidence type="ECO:0000313" key="2">
    <source>
        <dbReference type="EMBL" id="MDQ0291024.1"/>
    </source>
</evidence>
<dbReference type="GO" id="GO:0019068">
    <property type="term" value="P:virion assembly"/>
    <property type="evidence" value="ECO:0007669"/>
    <property type="project" value="InterPro"/>
</dbReference>
<accession>A0AAE4AP78</accession>
<dbReference type="InterPro" id="IPR006429">
    <property type="entry name" value="Phage_lambda_portal"/>
</dbReference>
<organism evidence="2 3">
    <name type="scientific">Oligosphaera ethanolica</name>
    <dbReference type="NCBI Taxonomy" id="760260"/>
    <lineage>
        <taxon>Bacteria</taxon>
        <taxon>Pseudomonadati</taxon>
        <taxon>Lentisphaerota</taxon>
        <taxon>Oligosphaeria</taxon>
        <taxon>Oligosphaerales</taxon>
        <taxon>Oligosphaeraceae</taxon>
        <taxon>Oligosphaera</taxon>
    </lineage>
</organism>
<protein>
    <submittedName>
        <fullName evidence="2">Capsid protein</fullName>
    </submittedName>
</protein>
<dbReference type="Pfam" id="PF05136">
    <property type="entry name" value="Phage_portal_2"/>
    <property type="match status" value="1"/>
</dbReference>
<dbReference type="RefSeq" id="WP_307263217.1">
    <property type="nucleotide sequence ID" value="NZ_JAUSVL010000001.1"/>
</dbReference>
<gene>
    <name evidence="2" type="ORF">J3R75_003131</name>
</gene>
<dbReference type="GO" id="GO:0005198">
    <property type="term" value="F:structural molecule activity"/>
    <property type="evidence" value="ECO:0007669"/>
    <property type="project" value="InterPro"/>
</dbReference>
<dbReference type="AlphaFoldDB" id="A0AAE4AP78"/>
<reference evidence="2" key="1">
    <citation type="submission" date="2023-07" db="EMBL/GenBank/DDBJ databases">
        <title>Genomic Encyclopedia of Type Strains, Phase IV (KMG-IV): sequencing the most valuable type-strain genomes for metagenomic binning, comparative biology and taxonomic classification.</title>
        <authorList>
            <person name="Goeker M."/>
        </authorList>
    </citation>
    <scope>NUCLEOTIDE SEQUENCE</scope>
    <source>
        <strain evidence="2">DSM 24202</strain>
    </source>
</reference>
<proteinExistence type="predicted"/>